<dbReference type="Gramene" id="AET1Gv20636100.19">
    <property type="protein sequence ID" value="AET1Gv20636100.19"/>
    <property type="gene ID" value="AET1Gv20636100"/>
</dbReference>
<dbReference type="Gramene" id="AET1Gv20636100.4">
    <property type="protein sequence ID" value="AET1Gv20636100.4"/>
    <property type="gene ID" value="AET1Gv20636100"/>
</dbReference>
<dbReference type="EnsemblPlants" id="AET1Gv20636100.18">
    <property type="protein sequence ID" value="AET1Gv20636100.18"/>
    <property type="gene ID" value="AET1Gv20636100"/>
</dbReference>
<dbReference type="EnsemblPlants" id="AET1Gv20636100.26">
    <property type="protein sequence ID" value="AET1Gv20636100.26"/>
    <property type="gene ID" value="AET1Gv20636100"/>
</dbReference>
<dbReference type="Gramene" id="AET1Gv20636100.7">
    <property type="protein sequence ID" value="AET1Gv20636100.7"/>
    <property type="gene ID" value="AET1Gv20636100"/>
</dbReference>
<dbReference type="EnsemblPlants" id="AET1Gv20636100.31">
    <property type="protein sequence ID" value="AET1Gv20636100.31"/>
    <property type="gene ID" value="AET1Gv20636100"/>
</dbReference>
<dbReference type="Gramene" id="AET1Gv20636100.10">
    <property type="protein sequence ID" value="AET1Gv20636100.10"/>
    <property type="gene ID" value="AET1Gv20636100"/>
</dbReference>
<dbReference type="Gramene" id="AET1Gv20636100.1">
    <property type="protein sequence ID" value="AET1Gv20636100.1"/>
    <property type="gene ID" value="AET1Gv20636100"/>
</dbReference>
<dbReference type="Gramene" id="AET1Gv20636100.6">
    <property type="protein sequence ID" value="AET1Gv20636100.6"/>
    <property type="gene ID" value="AET1Gv20636100"/>
</dbReference>
<evidence type="ECO:0008006" key="4">
    <source>
        <dbReference type="Google" id="ProtNLM"/>
    </source>
</evidence>
<dbReference type="EnsemblPlants" id="AET1Gv20636100.16">
    <property type="protein sequence ID" value="AET1Gv20636100.16"/>
    <property type="gene ID" value="AET1Gv20636100"/>
</dbReference>
<dbReference type="EnsemblPlants" id="AET1Gv20636100.20">
    <property type="protein sequence ID" value="AET1Gv20636100.20"/>
    <property type="gene ID" value="AET1Gv20636100"/>
</dbReference>
<keyword evidence="3" id="KW-1185">Reference proteome</keyword>
<dbReference type="GO" id="GO:0008270">
    <property type="term" value="F:zinc ion binding"/>
    <property type="evidence" value="ECO:0007669"/>
    <property type="project" value="InterPro"/>
</dbReference>
<reference evidence="2" key="3">
    <citation type="journal article" date="2017" name="Nature">
        <title>Genome sequence of the progenitor of the wheat D genome Aegilops tauschii.</title>
        <authorList>
            <person name="Luo M.C."/>
            <person name="Gu Y.Q."/>
            <person name="Puiu D."/>
            <person name="Wang H."/>
            <person name="Twardziok S.O."/>
            <person name="Deal K.R."/>
            <person name="Huo N."/>
            <person name="Zhu T."/>
            <person name="Wang L."/>
            <person name="Wang Y."/>
            <person name="McGuire P.E."/>
            <person name="Liu S."/>
            <person name="Long H."/>
            <person name="Ramasamy R.K."/>
            <person name="Rodriguez J.C."/>
            <person name="Van S.L."/>
            <person name="Yuan L."/>
            <person name="Wang Z."/>
            <person name="Xia Z."/>
            <person name="Xiao L."/>
            <person name="Anderson O.D."/>
            <person name="Ouyang S."/>
            <person name="Liang Y."/>
            <person name="Zimin A.V."/>
            <person name="Pertea G."/>
            <person name="Qi P."/>
            <person name="Bennetzen J.L."/>
            <person name="Dai X."/>
            <person name="Dawson M.W."/>
            <person name="Muller H.G."/>
            <person name="Kugler K."/>
            <person name="Rivarola-Duarte L."/>
            <person name="Spannagl M."/>
            <person name="Mayer K.F.X."/>
            <person name="Lu F.H."/>
            <person name="Bevan M.W."/>
            <person name="Leroy P."/>
            <person name="Li P."/>
            <person name="You F.M."/>
            <person name="Sun Q."/>
            <person name="Liu Z."/>
            <person name="Lyons E."/>
            <person name="Wicker T."/>
            <person name="Salzberg S.L."/>
            <person name="Devos K.M."/>
            <person name="Dvorak J."/>
        </authorList>
    </citation>
    <scope>NUCLEOTIDE SEQUENCE [LARGE SCALE GENOMIC DNA]</scope>
    <source>
        <strain evidence="2">cv. AL8/78</strain>
    </source>
</reference>
<feature type="compositionally biased region" description="Basic and acidic residues" evidence="1">
    <location>
        <begin position="60"/>
        <end position="80"/>
    </location>
</feature>
<dbReference type="SUPFAM" id="SSF57756">
    <property type="entry name" value="Retrovirus zinc finger-like domains"/>
    <property type="match status" value="1"/>
</dbReference>
<dbReference type="EnsemblPlants" id="AET1Gv20636100.25">
    <property type="protein sequence ID" value="AET1Gv20636100.25"/>
    <property type="gene ID" value="AET1Gv20636100"/>
</dbReference>
<dbReference type="Gramene" id="AET1Gv20636100.21">
    <property type="protein sequence ID" value="AET1Gv20636100.21"/>
    <property type="gene ID" value="AET1Gv20636100"/>
</dbReference>
<dbReference type="EnsemblPlants" id="AET1Gv20636100.10">
    <property type="protein sequence ID" value="AET1Gv20636100.10"/>
    <property type="gene ID" value="AET1Gv20636100"/>
</dbReference>
<organism evidence="2 3">
    <name type="scientific">Aegilops tauschii subsp. strangulata</name>
    <name type="common">Goatgrass</name>
    <dbReference type="NCBI Taxonomy" id="200361"/>
    <lineage>
        <taxon>Eukaryota</taxon>
        <taxon>Viridiplantae</taxon>
        <taxon>Streptophyta</taxon>
        <taxon>Embryophyta</taxon>
        <taxon>Tracheophyta</taxon>
        <taxon>Spermatophyta</taxon>
        <taxon>Magnoliopsida</taxon>
        <taxon>Liliopsida</taxon>
        <taxon>Poales</taxon>
        <taxon>Poaceae</taxon>
        <taxon>BOP clade</taxon>
        <taxon>Pooideae</taxon>
        <taxon>Triticodae</taxon>
        <taxon>Triticeae</taxon>
        <taxon>Triticinae</taxon>
        <taxon>Aegilops</taxon>
    </lineage>
</organism>
<name>A0A452Z5A8_AEGTS</name>
<dbReference type="EnsemblPlants" id="AET1Gv20636100.19">
    <property type="protein sequence ID" value="AET1Gv20636100.19"/>
    <property type="gene ID" value="AET1Gv20636100"/>
</dbReference>
<dbReference type="EnsemblPlants" id="AET1Gv20636100.22">
    <property type="protein sequence ID" value="AET1Gv20636100.22"/>
    <property type="gene ID" value="AET1Gv20636100"/>
</dbReference>
<dbReference type="Gramene" id="AET1Gv20636100.9">
    <property type="protein sequence ID" value="AET1Gv20636100.9"/>
    <property type="gene ID" value="AET1Gv20636100"/>
</dbReference>
<dbReference type="Gramene" id="AET1Gv20636100.20">
    <property type="protein sequence ID" value="AET1Gv20636100.20"/>
    <property type="gene ID" value="AET1Gv20636100"/>
</dbReference>
<dbReference type="Gramene" id="AET1Gv20636100.23">
    <property type="protein sequence ID" value="AET1Gv20636100.23"/>
    <property type="gene ID" value="AET1Gv20636100"/>
</dbReference>
<dbReference type="EnsemblPlants" id="AET1Gv20636100.14">
    <property type="protein sequence ID" value="AET1Gv20636100.14"/>
    <property type="gene ID" value="AET1Gv20636100"/>
</dbReference>
<dbReference type="EnsemblPlants" id="AET1Gv20636100.21">
    <property type="protein sequence ID" value="AET1Gv20636100.21"/>
    <property type="gene ID" value="AET1Gv20636100"/>
</dbReference>
<dbReference type="Gramene" id="AET1Gv20636100.14">
    <property type="protein sequence ID" value="AET1Gv20636100.14"/>
    <property type="gene ID" value="AET1Gv20636100"/>
</dbReference>
<dbReference type="Gramene" id="AET1Gv20636100.11">
    <property type="protein sequence ID" value="AET1Gv20636100.11"/>
    <property type="gene ID" value="AET1Gv20636100"/>
</dbReference>
<evidence type="ECO:0000256" key="1">
    <source>
        <dbReference type="SAM" id="MobiDB-lite"/>
    </source>
</evidence>
<dbReference type="EnsemblPlants" id="AET1Gv20636100.12">
    <property type="protein sequence ID" value="AET1Gv20636100.12"/>
    <property type="gene ID" value="AET1Gv20636100"/>
</dbReference>
<dbReference type="EnsemblPlants" id="AET1Gv20636100.6">
    <property type="protein sequence ID" value="AET1Gv20636100.6"/>
    <property type="gene ID" value="AET1Gv20636100"/>
</dbReference>
<dbReference type="AlphaFoldDB" id="A0A452Z5A8"/>
<dbReference type="Gramene" id="AET1Gv20636100.2">
    <property type="protein sequence ID" value="AET1Gv20636100.2"/>
    <property type="gene ID" value="AET1Gv20636100"/>
</dbReference>
<dbReference type="EnsemblPlants" id="AET1Gv20636100.17">
    <property type="protein sequence ID" value="AET1Gv20636100.17"/>
    <property type="gene ID" value="AET1Gv20636100"/>
</dbReference>
<dbReference type="EnsemblPlants" id="AET1Gv20636100.11">
    <property type="protein sequence ID" value="AET1Gv20636100.11"/>
    <property type="gene ID" value="AET1Gv20636100"/>
</dbReference>
<feature type="region of interest" description="Disordered" evidence="1">
    <location>
        <begin position="53"/>
        <end position="80"/>
    </location>
</feature>
<reference evidence="2" key="5">
    <citation type="journal article" date="2021" name="G3 (Bethesda)">
        <title>Aegilops tauschii genome assembly Aet v5.0 features greater sequence contiguity and improved annotation.</title>
        <authorList>
            <person name="Wang L."/>
            <person name="Zhu T."/>
            <person name="Rodriguez J.C."/>
            <person name="Deal K.R."/>
            <person name="Dubcovsky J."/>
            <person name="McGuire P.E."/>
            <person name="Lux T."/>
            <person name="Spannagl M."/>
            <person name="Mayer K.F.X."/>
            <person name="Baldrich P."/>
            <person name="Meyers B.C."/>
            <person name="Huo N."/>
            <person name="Gu Y.Q."/>
            <person name="Zhou H."/>
            <person name="Devos K.M."/>
            <person name="Bennetzen J.L."/>
            <person name="Unver T."/>
            <person name="Budak H."/>
            <person name="Gulick P.J."/>
            <person name="Galiba G."/>
            <person name="Kalapos B."/>
            <person name="Nelson D.R."/>
            <person name="Li P."/>
            <person name="You F.M."/>
            <person name="Luo M.C."/>
            <person name="Dvorak J."/>
        </authorList>
    </citation>
    <scope>NUCLEOTIDE SEQUENCE [LARGE SCALE GENOMIC DNA]</scope>
    <source>
        <strain evidence="2">cv. AL8/78</strain>
    </source>
</reference>
<dbReference type="Proteomes" id="UP000015105">
    <property type="component" value="Chromosome 1D"/>
</dbReference>
<dbReference type="EnsemblPlants" id="AET1Gv20636100.2">
    <property type="protein sequence ID" value="AET1Gv20636100.2"/>
    <property type="gene ID" value="AET1Gv20636100"/>
</dbReference>
<dbReference type="Gramene" id="AET1Gv20636100.18">
    <property type="protein sequence ID" value="AET1Gv20636100.18"/>
    <property type="gene ID" value="AET1Gv20636100"/>
</dbReference>
<dbReference type="EnsemblPlants" id="AET1Gv20636100.4">
    <property type="protein sequence ID" value="AET1Gv20636100.4"/>
    <property type="gene ID" value="AET1Gv20636100"/>
</dbReference>
<accession>A0A452Z5A8</accession>
<dbReference type="EnsemblPlants" id="AET1Gv20636100.7">
    <property type="protein sequence ID" value="AET1Gv20636100.7"/>
    <property type="gene ID" value="AET1Gv20636100"/>
</dbReference>
<dbReference type="InterPro" id="IPR036875">
    <property type="entry name" value="Znf_CCHC_sf"/>
</dbReference>
<dbReference type="EnsemblPlants" id="AET1Gv20636100.3">
    <property type="protein sequence ID" value="AET1Gv20636100.3"/>
    <property type="gene ID" value="AET1Gv20636100"/>
</dbReference>
<reference evidence="3" key="2">
    <citation type="journal article" date="2017" name="Nat. Plants">
        <title>The Aegilops tauschii genome reveals multiple impacts of transposons.</title>
        <authorList>
            <person name="Zhao G."/>
            <person name="Zou C."/>
            <person name="Li K."/>
            <person name="Wang K."/>
            <person name="Li T."/>
            <person name="Gao L."/>
            <person name="Zhang X."/>
            <person name="Wang H."/>
            <person name="Yang Z."/>
            <person name="Liu X."/>
            <person name="Jiang W."/>
            <person name="Mao L."/>
            <person name="Kong X."/>
            <person name="Jiao Y."/>
            <person name="Jia J."/>
        </authorList>
    </citation>
    <scope>NUCLEOTIDE SEQUENCE [LARGE SCALE GENOMIC DNA]</scope>
    <source>
        <strain evidence="3">cv. AL8/78</strain>
    </source>
</reference>
<dbReference type="Gramene" id="AET1Gv20636100.13">
    <property type="protein sequence ID" value="AET1Gv20636100.13"/>
    <property type="gene ID" value="AET1Gv20636100"/>
</dbReference>
<dbReference type="Gramene" id="AET1Gv20636100.17">
    <property type="protein sequence ID" value="AET1Gv20636100.17"/>
    <property type="gene ID" value="AET1Gv20636100"/>
</dbReference>
<dbReference type="GO" id="GO:0003676">
    <property type="term" value="F:nucleic acid binding"/>
    <property type="evidence" value="ECO:0007669"/>
    <property type="project" value="InterPro"/>
</dbReference>
<dbReference type="Gramene" id="AET1Gv20636100.16">
    <property type="protein sequence ID" value="AET1Gv20636100.16"/>
    <property type="gene ID" value="AET1Gv20636100"/>
</dbReference>
<dbReference type="Gramene" id="AET1Gv20636100.25">
    <property type="protein sequence ID" value="AET1Gv20636100.25"/>
    <property type="gene ID" value="AET1Gv20636100"/>
</dbReference>
<dbReference type="EnsemblPlants" id="AET1Gv20636100.30">
    <property type="protein sequence ID" value="AET1Gv20636100.30"/>
    <property type="gene ID" value="AET1Gv20636100"/>
</dbReference>
<dbReference type="Gramene" id="AET1Gv20636100.31">
    <property type="protein sequence ID" value="AET1Gv20636100.31"/>
    <property type="gene ID" value="AET1Gv20636100"/>
</dbReference>
<dbReference type="EnsemblPlants" id="AET1Gv20636100.13">
    <property type="protein sequence ID" value="AET1Gv20636100.13"/>
    <property type="gene ID" value="AET1Gv20636100"/>
</dbReference>
<reference evidence="3" key="1">
    <citation type="journal article" date="2014" name="Science">
        <title>Ancient hybridizations among the ancestral genomes of bread wheat.</title>
        <authorList>
            <consortium name="International Wheat Genome Sequencing Consortium,"/>
            <person name="Marcussen T."/>
            <person name="Sandve S.R."/>
            <person name="Heier L."/>
            <person name="Spannagl M."/>
            <person name="Pfeifer M."/>
            <person name="Jakobsen K.S."/>
            <person name="Wulff B.B."/>
            <person name="Steuernagel B."/>
            <person name="Mayer K.F."/>
            <person name="Olsen O.A."/>
        </authorList>
    </citation>
    <scope>NUCLEOTIDE SEQUENCE [LARGE SCALE GENOMIC DNA]</scope>
    <source>
        <strain evidence="3">cv. AL8/78</strain>
    </source>
</reference>
<sequence>MVRILQMVAVTAIQQMSLLPAKRKQLDRPTTSREKAPYEGLSKRTRFCGICRQQGHKRTTCPERGDVPKQHHGDAPLKLK</sequence>
<dbReference type="Gramene" id="AET1Gv20636100.15">
    <property type="protein sequence ID" value="AET1Gv20636100.15"/>
    <property type="gene ID" value="AET1Gv20636100"/>
</dbReference>
<dbReference type="EnsemblPlants" id="AET1Gv20636100.8">
    <property type="protein sequence ID" value="AET1Gv20636100.8"/>
    <property type="gene ID" value="AET1Gv20636100"/>
</dbReference>
<dbReference type="Gramene" id="AET1Gv20636100.3">
    <property type="protein sequence ID" value="AET1Gv20636100.3"/>
    <property type="gene ID" value="AET1Gv20636100"/>
</dbReference>
<dbReference type="Gramene" id="AET1Gv20636100.30">
    <property type="protein sequence ID" value="AET1Gv20636100.30"/>
    <property type="gene ID" value="AET1Gv20636100"/>
</dbReference>
<proteinExistence type="predicted"/>
<protein>
    <recommendedName>
        <fullName evidence="4">CCHC-type domain-containing protein</fullName>
    </recommendedName>
</protein>
<evidence type="ECO:0000313" key="2">
    <source>
        <dbReference type="EnsemblPlants" id="AET1Gv20636100.21"/>
    </source>
</evidence>
<dbReference type="EnsemblPlants" id="AET1Gv20636100.9">
    <property type="protein sequence ID" value="AET1Gv20636100.9"/>
    <property type="gene ID" value="AET1Gv20636100"/>
</dbReference>
<dbReference type="Gramene" id="AET1Gv20636100.22">
    <property type="protein sequence ID" value="AET1Gv20636100.22"/>
    <property type="gene ID" value="AET1Gv20636100"/>
</dbReference>
<dbReference type="EnsemblPlants" id="AET1Gv20636100.15">
    <property type="protein sequence ID" value="AET1Gv20636100.15"/>
    <property type="gene ID" value="AET1Gv20636100"/>
</dbReference>
<dbReference type="Gramene" id="AET1Gv20636100.12">
    <property type="protein sequence ID" value="AET1Gv20636100.12"/>
    <property type="gene ID" value="AET1Gv20636100"/>
</dbReference>
<dbReference type="EnsemblPlants" id="AET1Gv20636100.23">
    <property type="protein sequence ID" value="AET1Gv20636100.23"/>
    <property type="gene ID" value="AET1Gv20636100"/>
</dbReference>
<dbReference type="Gramene" id="AET1Gv20636100.26">
    <property type="protein sequence ID" value="AET1Gv20636100.26"/>
    <property type="gene ID" value="AET1Gv20636100"/>
</dbReference>
<dbReference type="Gramene" id="AET1Gv20636100.8">
    <property type="protein sequence ID" value="AET1Gv20636100.8"/>
    <property type="gene ID" value="AET1Gv20636100"/>
</dbReference>
<dbReference type="EnsemblPlants" id="AET1Gv20636100.1">
    <property type="protein sequence ID" value="AET1Gv20636100.1"/>
    <property type="gene ID" value="AET1Gv20636100"/>
</dbReference>
<evidence type="ECO:0000313" key="3">
    <source>
        <dbReference type="Proteomes" id="UP000015105"/>
    </source>
</evidence>
<reference evidence="2" key="4">
    <citation type="submission" date="2019-03" db="UniProtKB">
        <authorList>
            <consortium name="EnsemblPlants"/>
        </authorList>
    </citation>
    <scope>IDENTIFICATION</scope>
</reference>